<dbReference type="Pfam" id="PF00248">
    <property type="entry name" value="Aldo_ket_red"/>
    <property type="match status" value="1"/>
</dbReference>
<evidence type="ECO:0000259" key="1">
    <source>
        <dbReference type="Pfam" id="PF00248"/>
    </source>
</evidence>
<protein>
    <recommendedName>
        <fullName evidence="1">NADP-dependent oxidoreductase domain-containing protein</fullName>
    </recommendedName>
</protein>
<feature type="domain" description="NADP-dependent oxidoreductase" evidence="1">
    <location>
        <begin position="10"/>
        <end position="290"/>
    </location>
</feature>
<accession>A0A7S1BKU7</accession>
<dbReference type="InterPro" id="IPR036812">
    <property type="entry name" value="NAD(P)_OxRdtase_dom_sf"/>
</dbReference>
<name>A0A7S1BKU7_9STRA</name>
<dbReference type="PANTHER" id="PTHR43827:SF8">
    <property type="entry name" value="ALDO_KETO REDUCTASE FAMILY PROTEIN"/>
    <property type="match status" value="1"/>
</dbReference>
<dbReference type="GO" id="GO:0016491">
    <property type="term" value="F:oxidoreductase activity"/>
    <property type="evidence" value="ECO:0007669"/>
    <property type="project" value="InterPro"/>
</dbReference>
<proteinExistence type="predicted"/>
<dbReference type="CDD" id="cd19071">
    <property type="entry name" value="AKR_AKR1-5-like"/>
    <property type="match status" value="1"/>
</dbReference>
<dbReference type="AlphaFoldDB" id="A0A7S1BKU7"/>
<evidence type="ECO:0000313" key="2">
    <source>
        <dbReference type="EMBL" id="CAD8888532.1"/>
    </source>
</evidence>
<dbReference type="SUPFAM" id="SSF51430">
    <property type="entry name" value="NAD(P)-linked oxidoreductase"/>
    <property type="match status" value="1"/>
</dbReference>
<dbReference type="PANTHER" id="PTHR43827">
    <property type="entry name" value="2,5-DIKETO-D-GLUCONIC ACID REDUCTASE"/>
    <property type="match status" value="1"/>
</dbReference>
<reference evidence="2" key="1">
    <citation type="submission" date="2021-01" db="EMBL/GenBank/DDBJ databases">
        <authorList>
            <person name="Corre E."/>
            <person name="Pelletier E."/>
            <person name="Niang G."/>
            <person name="Scheremetjew M."/>
            <person name="Finn R."/>
            <person name="Kale V."/>
            <person name="Holt S."/>
            <person name="Cochrane G."/>
            <person name="Meng A."/>
            <person name="Brown T."/>
            <person name="Cohen L."/>
        </authorList>
    </citation>
    <scope>NUCLEOTIDE SEQUENCE</scope>
    <source>
        <strain evidence="2">308</strain>
    </source>
</reference>
<dbReference type="Gene3D" id="3.20.20.100">
    <property type="entry name" value="NADP-dependent oxidoreductase domain"/>
    <property type="match status" value="1"/>
</dbReference>
<gene>
    <name evidence="2" type="ORF">CHYS00102_LOCUS15731</name>
</gene>
<dbReference type="EMBL" id="HBFR01021858">
    <property type="protein sequence ID" value="CAD8888532.1"/>
    <property type="molecule type" value="Transcribed_RNA"/>
</dbReference>
<dbReference type="PRINTS" id="PR00069">
    <property type="entry name" value="ALDKETRDTASE"/>
</dbReference>
<dbReference type="InterPro" id="IPR023210">
    <property type="entry name" value="NADP_OxRdtase_dom"/>
</dbReference>
<sequence length="316" mass="35217">MALDPSLLAKVGFGTAALGSNTFEVVTMALDAGFRTFDTAEADWWYDQRTVGSALQAFFDDLNKSCGAPDVSLCAEENLKVDTKIPPWELVSEENIRSHARDSREELLSFCDTDVDGPYPLDVYYIHAPQCWKGWHSRCQTGHETKLSIRESWVAMEKVVALDGSARRIGLSNVRPDELLDIIDFVKSRKTADTTARMPDVLQAYADPLSSNSRLREICALHGIEFVSYSTLGTQHRMRGGGNPVLTHEVLGEIATRYERSIAEVVLSWAVQNDMRVIPRSGRKDHIQELGRLLRDGTAVGFLGEEDVATINKLDR</sequence>
<dbReference type="InterPro" id="IPR020471">
    <property type="entry name" value="AKR"/>
</dbReference>
<organism evidence="2">
    <name type="scientific">Corethron hystrix</name>
    <dbReference type="NCBI Taxonomy" id="216773"/>
    <lineage>
        <taxon>Eukaryota</taxon>
        <taxon>Sar</taxon>
        <taxon>Stramenopiles</taxon>
        <taxon>Ochrophyta</taxon>
        <taxon>Bacillariophyta</taxon>
        <taxon>Coscinodiscophyceae</taxon>
        <taxon>Corethrophycidae</taxon>
        <taxon>Corethrales</taxon>
        <taxon>Corethraceae</taxon>
        <taxon>Corethron</taxon>
    </lineage>
</organism>